<feature type="modified residue" description="4-aspartylphosphate" evidence="1">
    <location>
        <position position="55"/>
    </location>
</feature>
<evidence type="ECO:0000313" key="8">
    <source>
        <dbReference type="EMBL" id="KAB4229785.1"/>
    </source>
</evidence>
<sequence length="234" mass="26953">MKIKCVITDDEPIARKGLRGYIEKTDFLTLTGECENALQLNELLKKEQPELLFMDIEMPYINGIDFLSGIHNPPKVIITSAYEQYALKGYELNVTDYLLKPIPFDRFLKAVNRVHELLQKEQESTPEPYLFVKTDKLLKKVTIQDILFIESMGNYVLIHTSSSKEITYSPLKSLLEFLPDNLFIQVHRSYIVQTSKVQAIEGNMLIIGTHKIPIARNLRDEVLNALLKDKLISR</sequence>
<dbReference type="EMBL" id="WCUV01000012">
    <property type="protein sequence ID" value="KAB4088889.1"/>
    <property type="molecule type" value="Genomic_DNA"/>
</dbReference>
<dbReference type="PROSITE" id="PS50110">
    <property type="entry name" value="RESPONSE_REGULATORY"/>
    <property type="match status" value="1"/>
</dbReference>
<dbReference type="Gene3D" id="2.40.50.1020">
    <property type="entry name" value="LytTr DNA-binding domain"/>
    <property type="match status" value="1"/>
</dbReference>
<dbReference type="EMBL" id="WCTJ01000016">
    <property type="protein sequence ID" value="KAB4253468.1"/>
    <property type="molecule type" value="Genomic_DNA"/>
</dbReference>
<dbReference type="SUPFAM" id="SSF52172">
    <property type="entry name" value="CheY-like"/>
    <property type="match status" value="1"/>
</dbReference>
<evidence type="ECO:0000313" key="7">
    <source>
        <dbReference type="EMBL" id="KAB4121163.1"/>
    </source>
</evidence>
<evidence type="ECO:0000313" key="14">
    <source>
        <dbReference type="EMBL" id="RHH31617.1"/>
    </source>
</evidence>
<dbReference type="Proteomes" id="UP000438773">
    <property type="component" value="Unassembled WGS sequence"/>
</dbReference>
<evidence type="ECO:0000313" key="12">
    <source>
        <dbReference type="EMBL" id="RGV40835.1"/>
    </source>
</evidence>
<dbReference type="Proteomes" id="UP000487989">
    <property type="component" value="Unassembled WGS sequence"/>
</dbReference>
<dbReference type="Proteomes" id="UP000285343">
    <property type="component" value="Unassembled WGS sequence"/>
</dbReference>
<dbReference type="Proteomes" id="UP000260844">
    <property type="component" value="Unassembled WGS sequence"/>
</dbReference>
<dbReference type="EMBL" id="QSPV01000007">
    <property type="protein sequence ID" value="RGJ93397.1"/>
    <property type="molecule type" value="Genomic_DNA"/>
</dbReference>
<dbReference type="Proteomes" id="UP000283766">
    <property type="component" value="Unassembled WGS sequence"/>
</dbReference>
<dbReference type="AlphaFoldDB" id="A0A139KHR3"/>
<dbReference type="Pfam" id="PF04397">
    <property type="entry name" value="LytTR"/>
    <property type="match status" value="1"/>
</dbReference>
<dbReference type="PANTHER" id="PTHR37299:SF1">
    <property type="entry name" value="STAGE 0 SPORULATION PROTEIN A HOMOLOG"/>
    <property type="match status" value="1"/>
</dbReference>
<evidence type="ECO:0000313" key="16">
    <source>
        <dbReference type="Proteomes" id="UP000283766"/>
    </source>
</evidence>
<reference evidence="19 20" key="2">
    <citation type="journal article" date="2019" name="Nat. Med.">
        <title>A library of human gut bacterial isolates paired with longitudinal multiomics data enables mechanistic microbiome research.</title>
        <authorList>
            <person name="Poyet M."/>
            <person name="Groussin M."/>
            <person name="Gibbons S.M."/>
            <person name="Avila-Pacheco J."/>
            <person name="Jiang X."/>
            <person name="Kearney S.M."/>
            <person name="Perrotta A.R."/>
            <person name="Berdy B."/>
            <person name="Zhao S."/>
            <person name="Lieberman T.D."/>
            <person name="Swanson P.K."/>
            <person name="Smith M."/>
            <person name="Roesemann S."/>
            <person name="Alexander J.E."/>
            <person name="Rich S.A."/>
            <person name="Livny J."/>
            <person name="Vlamakis H."/>
            <person name="Clish C."/>
            <person name="Bullock K."/>
            <person name="Deik A."/>
            <person name="Scott J."/>
            <person name="Pierce K.A."/>
            <person name="Xavier R.J."/>
            <person name="Alm E.J."/>
        </authorList>
    </citation>
    <scope>NUCLEOTIDE SEQUENCE [LARGE SCALE GENOMIC DNA]</scope>
    <source>
        <strain evidence="9 24">BIOML-A3</strain>
        <strain evidence="5 22">BIOML-A36</strain>
        <strain evidence="7 21">BIOML-A37</strain>
        <strain evidence="6 20">BIOML-A38</strain>
        <strain evidence="4 19">BIOML-A42</strain>
        <strain evidence="8 23">BIOML-A5</strain>
    </source>
</reference>
<evidence type="ECO:0000313" key="9">
    <source>
        <dbReference type="EMBL" id="KAB4253468.1"/>
    </source>
</evidence>
<dbReference type="EMBL" id="QRZC01000019">
    <property type="protein sequence ID" value="RGV40835.1"/>
    <property type="molecule type" value="Genomic_DNA"/>
</dbReference>
<evidence type="ECO:0000313" key="17">
    <source>
        <dbReference type="Proteomes" id="UP000284640"/>
    </source>
</evidence>
<evidence type="ECO:0000313" key="6">
    <source>
        <dbReference type="EMBL" id="KAB4118456.1"/>
    </source>
</evidence>
<dbReference type="EMBL" id="QRJL01000005">
    <property type="protein sequence ID" value="RHH31617.1"/>
    <property type="molecule type" value="Genomic_DNA"/>
</dbReference>
<evidence type="ECO:0000313" key="19">
    <source>
        <dbReference type="Proteomes" id="UP000432488"/>
    </source>
</evidence>
<evidence type="ECO:0000256" key="1">
    <source>
        <dbReference type="PROSITE-ProRule" id="PRU00169"/>
    </source>
</evidence>
<evidence type="ECO:0000313" key="15">
    <source>
        <dbReference type="Proteomes" id="UP000260844"/>
    </source>
</evidence>
<dbReference type="STRING" id="820.ERS852554_02377"/>
<evidence type="ECO:0000313" key="24">
    <source>
        <dbReference type="Proteomes" id="UP000487989"/>
    </source>
</evidence>
<evidence type="ECO:0000313" key="13">
    <source>
        <dbReference type="EMBL" id="RHE59616.1"/>
    </source>
</evidence>
<dbReference type="EMBL" id="WCTL01000029">
    <property type="protein sequence ID" value="KAB4229785.1"/>
    <property type="molecule type" value="Genomic_DNA"/>
</dbReference>
<dbReference type="Pfam" id="PF00072">
    <property type="entry name" value="Response_reg"/>
    <property type="match status" value="1"/>
</dbReference>
<name>A0A139KHR3_BACUN</name>
<proteinExistence type="predicted"/>
<dbReference type="OrthoDB" id="1490554at2"/>
<dbReference type="SMART" id="SM00448">
    <property type="entry name" value="REC"/>
    <property type="match status" value="1"/>
</dbReference>
<dbReference type="EMBL" id="WCUQ01000014">
    <property type="protein sequence ID" value="KAB4121163.1"/>
    <property type="molecule type" value="Genomic_DNA"/>
</dbReference>
<evidence type="ECO:0000313" key="4">
    <source>
        <dbReference type="EMBL" id="KAB4088889.1"/>
    </source>
</evidence>
<protein>
    <submittedName>
        <fullName evidence="13">DNA-binding response regulator</fullName>
    </submittedName>
    <submittedName>
        <fullName evidence="10">LytTR family DNA-binding domain-containing protein</fullName>
    </submittedName>
    <submittedName>
        <fullName evidence="4">Response regulator transcription factor</fullName>
    </submittedName>
</protein>
<dbReference type="Proteomes" id="UP000441711">
    <property type="component" value="Unassembled WGS sequence"/>
</dbReference>
<dbReference type="InterPro" id="IPR011006">
    <property type="entry name" value="CheY-like_superfamily"/>
</dbReference>
<evidence type="ECO:0000313" key="20">
    <source>
        <dbReference type="Proteomes" id="UP000434462"/>
    </source>
</evidence>
<dbReference type="EMBL" id="WCUP01000015">
    <property type="protein sequence ID" value="KAB4105471.1"/>
    <property type="molecule type" value="Genomic_DNA"/>
</dbReference>
<feature type="domain" description="Response regulatory" evidence="2">
    <location>
        <begin position="4"/>
        <end position="115"/>
    </location>
</feature>
<evidence type="ECO:0000313" key="11">
    <source>
        <dbReference type="EMBL" id="RGJ93397.1"/>
    </source>
</evidence>
<accession>A0A139KHR3</accession>
<reference evidence="10" key="3">
    <citation type="submission" date="2022-10" db="EMBL/GenBank/DDBJ databases">
        <title>Human gut microbiome strain richness.</title>
        <authorList>
            <person name="Chen-Liaw A."/>
        </authorList>
    </citation>
    <scope>NUCLEOTIDE SEQUENCE</scope>
    <source>
        <strain evidence="10">A1_m1001262Bd0_191120</strain>
    </source>
</reference>
<feature type="domain" description="HTH LytTR-type" evidence="3">
    <location>
        <begin position="130"/>
        <end position="228"/>
    </location>
</feature>
<evidence type="ECO:0000313" key="21">
    <source>
        <dbReference type="Proteomes" id="UP000438773"/>
    </source>
</evidence>
<dbReference type="Proteomes" id="UP000432488">
    <property type="component" value="Unassembled WGS sequence"/>
</dbReference>
<dbReference type="Proteomes" id="UP000284640">
    <property type="component" value="Unassembled WGS sequence"/>
</dbReference>
<comment type="caution">
    <text evidence="13">The sequence shown here is derived from an EMBL/GenBank/DDBJ whole genome shotgun (WGS) entry which is preliminary data.</text>
</comment>
<dbReference type="EMBL" id="QSKL01000009">
    <property type="protein sequence ID" value="RHE59616.1"/>
    <property type="molecule type" value="Genomic_DNA"/>
</dbReference>
<dbReference type="PANTHER" id="PTHR37299">
    <property type="entry name" value="TRANSCRIPTIONAL REGULATOR-RELATED"/>
    <property type="match status" value="1"/>
</dbReference>
<dbReference type="EMBL" id="JAQNQY010000006">
    <property type="protein sequence ID" value="MDC1752188.1"/>
    <property type="molecule type" value="Genomic_DNA"/>
</dbReference>
<organism evidence="13 17">
    <name type="scientific">Bacteroides uniformis</name>
    <dbReference type="NCBI Taxonomy" id="820"/>
    <lineage>
        <taxon>Bacteria</taxon>
        <taxon>Pseudomonadati</taxon>
        <taxon>Bacteroidota</taxon>
        <taxon>Bacteroidia</taxon>
        <taxon>Bacteroidales</taxon>
        <taxon>Bacteroidaceae</taxon>
        <taxon>Bacteroides</taxon>
    </lineage>
</organism>
<dbReference type="EMBL" id="WCUR01000010">
    <property type="protein sequence ID" value="KAB4118456.1"/>
    <property type="molecule type" value="Genomic_DNA"/>
</dbReference>
<dbReference type="Proteomes" id="UP000462376">
    <property type="component" value="Unassembled WGS sequence"/>
</dbReference>
<keyword evidence="13" id="KW-0238">DNA-binding</keyword>
<evidence type="ECO:0000313" key="10">
    <source>
        <dbReference type="EMBL" id="MDC1752188.1"/>
    </source>
</evidence>
<evidence type="ECO:0000313" key="5">
    <source>
        <dbReference type="EMBL" id="KAB4105471.1"/>
    </source>
</evidence>
<keyword evidence="1" id="KW-0597">Phosphoprotein</keyword>
<dbReference type="SMART" id="SM00850">
    <property type="entry name" value="LytTR"/>
    <property type="match status" value="1"/>
</dbReference>
<dbReference type="InterPro" id="IPR046947">
    <property type="entry name" value="LytR-like"/>
</dbReference>
<dbReference type="Proteomes" id="UP000434462">
    <property type="component" value="Unassembled WGS sequence"/>
</dbReference>
<dbReference type="InterPro" id="IPR001789">
    <property type="entry name" value="Sig_transdc_resp-reg_receiver"/>
</dbReference>
<dbReference type="RefSeq" id="WP_057098180.1">
    <property type="nucleotide sequence ID" value="NZ_CACRTC010000036.1"/>
</dbReference>
<evidence type="ECO:0000313" key="22">
    <source>
        <dbReference type="Proteomes" id="UP000441711"/>
    </source>
</evidence>
<dbReference type="GO" id="GO:0003677">
    <property type="term" value="F:DNA binding"/>
    <property type="evidence" value="ECO:0007669"/>
    <property type="project" value="UniProtKB-KW"/>
</dbReference>
<evidence type="ECO:0000313" key="18">
    <source>
        <dbReference type="Proteomes" id="UP000285343"/>
    </source>
</evidence>
<dbReference type="InterPro" id="IPR007492">
    <property type="entry name" value="LytTR_DNA-bd_dom"/>
</dbReference>
<dbReference type="Gene3D" id="3.40.50.2300">
    <property type="match status" value="1"/>
</dbReference>
<dbReference type="PROSITE" id="PS50930">
    <property type="entry name" value="HTH_LYTTR"/>
    <property type="match status" value="1"/>
</dbReference>
<evidence type="ECO:0000313" key="23">
    <source>
        <dbReference type="Proteomes" id="UP000462376"/>
    </source>
</evidence>
<reference evidence="15 16" key="1">
    <citation type="submission" date="2018-08" db="EMBL/GenBank/DDBJ databases">
        <title>A genome reference for cultivated species of the human gut microbiota.</title>
        <authorList>
            <person name="Zou Y."/>
            <person name="Xue W."/>
            <person name="Luo G."/>
        </authorList>
    </citation>
    <scope>NUCLEOTIDE SEQUENCE [LARGE SCALE GENOMIC DNA]</scope>
    <source>
        <strain evidence="12 18">AF14-42</strain>
        <strain evidence="14 16">AM18-14LB</strain>
        <strain evidence="13 17">AM27-46</strain>
        <strain evidence="11 15">TM04-30</strain>
    </source>
</reference>
<dbReference type="GO" id="GO:0000156">
    <property type="term" value="F:phosphorelay response regulator activity"/>
    <property type="evidence" value="ECO:0007669"/>
    <property type="project" value="InterPro"/>
</dbReference>
<evidence type="ECO:0000259" key="2">
    <source>
        <dbReference type="PROSITE" id="PS50110"/>
    </source>
</evidence>
<gene>
    <name evidence="14" type="ORF">DW216_10065</name>
    <name evidence="13" type="ORF">DW729_11670</name>
    <name evidence="12" type="ORF">DWW14_14020</name>
    <name evidence="11" type="ORF">DXD40_09885</name>
    <name evidence="8" type="ORF">GAP47_20135</name>
    <name evidence="9" type="ORF">GAP48_10835</name>
    <name evidence="4" type="ORF">GAQ56_16060</name>
    <name evidence="5" type="ORF">GAQ70_18660</name>
    <name evidence="6" type="ORF">GAQ72_05405</name>
    <name evidence="7" type="ORF">GAQ75_19885</name>
    <name evidence="10" type="ORF">POY80_07005</name>
</gene>
<evidence type="ECO:0000259" key="3">
    <source>
        <dbReference type="PROSITE" id="PS50930"/>
    </source>
</evidence>
<dbReference type="Proteomes" id="UP001218502">
    <property type="component" value="Unassembled WGS sequence"/>
</dbReference>